<comment type="similarity">
    <text evidence="5">Belongs to the AB hydrolase superfamily. Carboxylesterase BioH family.</text>
</comment>
<evidence type="ECO:0000256" key="3">
    <source>
        <dbReference type="ARBA" id="ARBA00022756"/>
    </source>
</evidence>
<dbReference type="EMBL" id="BAABLF010000014">
    <property type="protein sequence ID" value="GAA5192964.1"/>
    <property type="molecule type" value="Genomic_DNA"/>
</dbReference>
<dbReference type="RefSeq" id="WP_345317237.1">
    <property type="nucleotide sequence ID" value="NZ_BAABLF010000014.1"/>
</dbReference>
<dbReference type="InterPro" id="IPR029058">
    <property type="entry name" value="AB_hydrolase_fold"/>
</dbReference>
<comment type="caution">
    <text evidence="7">The sequence shown here is derived from an EMBL/GenBank/DDBJ whole genome shotgun (WGS) entry which is preliminary data.</text>
</comment>
<gene>
    <name evidence="5 7" type="primary">bioH</name>
    <name evidence="7" type="ORF">GCM10025772_23330</name>
</gene>
<dbReference type="HAMAP" id="MF_01260">
    <property type="entry name" value="Carboxylester"/>
    <property type="match status" value="1"/>
</dbReference>
<keyword evidence="4 5" id="KW-0378">Hydrolase</keyword>
<keyword evidence="8" id="KW-1185">Reference proteome</keyword>
<comment type="subcellular location">
    <subcellularLocation>
        <location evidence="5">Cytoplasm</location>
    </subcellularLocation>
</comment>
<name>A0ABP9SC03_9GAMM</name>
<comment type="function">
    <text evidence="5">The physiological role of BioH is to remove the methyl group introduced by BioC when the pimeloyl moiety is complete. It allows to synthesize pimeloyl-ACP via the fatty acid synthetic pathway through the hydrolysis of the ester bonds of pimeloyl-ACP esters.</text>
</comment>
<dbReference type="PANTHER" id="PTHR43194:SF5">
    <property type="entry name" value="PIMELOYL-[ACYL-CARRIER PROTEIN] METHYL ESTER ESTERASE"/>
    <property type="match status" value="1"/>
</dbReference>
<dbReference type="InterPro" id="IPR000073">
    <property type="entry name" value="AB_hydrolase_1"/>
</dbReference>
<accession>A0ABP9SC03</accession>
<feature type="binding site" evidence="5">
    <location>
        <position position="29"/>
    </location>
    <ligand>
        <name>substrate</name>
    </ligand>
</feature>
<comment type="subunit">
    <text evidence="5">Monomer.</text>
</comment>
<dbReference type="InterPro" id="IPR000639">
    <property type="entry name" value="Epox_hydrolase-like"/>
</dbReference>
<feature type="active site" evidence="5">
    <location>
        <position position="221"/>
    </location>
</feature>
<evidence type="ECO:0000313" key="8">
    <source>
        <dbReference type="Proteomes" id="UP001501600"/>
    </source>
</evidence>
<comment type="catalytic activity">
    <reaction evidence="5">
        <text>6-carboxyhexanoyl-[ACP] methyl ester + H2O = 6-carboxyhexanoyl-[ACP] + methanol + H(+)</text>
        <dbReference type="Rhea" id="RHEA:42700"/>
        <dbReference type="Rhea" id="RHEA-COMP:9955"/>
        <dbReference type="Rhea" id="RHEA-COMP:10186"/>
        <dbReference type="ChEBI" id="CHEBI:15377"/>
        <dbReference type="ChEBI" id="CHEBI:15378"/>
        <dbReference type="ChEBI" id="CHEBI:17790"/>
        <dbReference type="ChEBI" id="CHEBI:78846"/>
        <dbReference type="ChEBI" id="CHEBI:82735"/>
        <dbReference type="EC" id="3.1.1.85"/>
    </reaction>
</comment>
<dbReference type="Proteomes" id="UP001501600">
    <property type="component" value="Unassembled WGS sequence"/>
</dbReference>
<dbReference type="Gene3D" id="3.40.50.1820">
    <property type="entry name" value="alpha/beta hydrolase"/>
    <property type="match status" value="1"/>
</dbReference>
<comment type="pathway">
    <text evidence="5">Cofactor biosynthesis; biotin biosynthesis.</text>
</comment>
<feature type="binding site" evidence="5">
    <location>
        <begin position="157"/>
        <end position="161"/>
    </location>
    <ligand>
        <name>substrate</name>
    </ligand>
</feature>
<dbReference type="SUPFAM" id="SSF53474">
    <property type="entry name" value="alpha/beta-Hydrolases"/>
    <property type="match status" value="1"/>
</dbReference>
<feature type="domain" description="AB hydrolase-1" evidence="6">
    <location>
        <begin position="21"/>
        <end position="256"/>
    </location>
</feature>
<dbReference type="PRINTS" id="PR00412">
    <property type="entry name" value="EPOXHYDRLASE"/>
</dbReference>
<dbReference type="InterPro" id="IPR010076">
    <property type="entry name" value="BioH"/>
</dbReference>
<dbReference type="PRINTS" id="PR00111">
    <property type="entry name" value="ABHYDROLASE"/>
</dbReference>
<keyword evidence="2 5" id="KW-0963">Cytoplasm</keyword>
<proteinExistence type="inferred from homology"/>
<dbReference type="PANTHER" id="PTHR43194">
    <property type="entry name" value="HYDROLASE ALPHA/BETA FOLD FAMILY"/>
    <property type="match status" value="1"/>
</dbReference>
<feature type="active site" description="Nucleophile" evidence="5">
    <location>
        <position position="96"/>
    </location>
</feature>
<reference evidence="8" key="1">
    <citation type="journal article" date="2019" name="Int. J. Syst. Evol. Microbiol.">
        <title>The Global Catalogue of Microorganisms (GCM) 10K type strain sequencing project: providing services to taxonomists for standard genome sequencing and annotation.</title>
        <authorList>
            <consortium name="The Broad Institute Genomics Platform"/>
            <consortium name="The Broad Institute Genome Sequencing Center for Infectious Disease"/>
            <person name="Wu L."/>
            <person name="Ma J."/>
        </authorList>
    </citation>
    <scope>NUCLEOTIDE SEQUENCE [LARGE SCALE GENOMIC DNA]</scope>
    <source>
        <strain evidence="8">JCM 18720</strain>
    </source>
</reference>
<dbReference type="Pfam" id="PF00561">
    <property type="entry name" value="Abhydrolase_1"/>
    <property type="match status" value="1"/>
</dbReference>
<dbReference type="NCBIfam" id="TIGR01738">
    <property type="entry name" value="bioH"/>
    <property type="match status" value="1"/>
</dbReference>
<dbReference type="EC" id="3.1.1.85" evidence="5"/>
<evidence type="ECO:0000313" key="7">
    <source>
        <dbReference type="EMBL" id="GAA5192964.1"/>
    </source>
</evidence>
<dbReference type="InterPro" id="IPR050228">
    <property type="entry name" value="Carboxylesterase_BioH"/>
</dbReference>
<evidence type="ECO:0000256" key="1">
    <source>
        <dbReference type="ARBA" id="ARBA00022487"/>
    </source>
</evidence>
<organism evidence="7 8">
    <name type="scientific">Ferrimonas gelatinilytica</name>
    <dbReference type="NCBI Taxonomy" id="1255257"/>
    <lineage>
        <taxon>Bacteria</taxon>
        <taxon>Pseudomonadati</taxon>
        <taxon>Pseudomonadota</taxon>
        <taxon>Gammaproteobacteria</taxon>
        <taxon>Alteromonadales</taxon>
        <taxon>Ferrimonadaceae</taxon>
        <taxon>Ferrimonas</taxon>
    </lineage>
</organism>
<evidence type="ECO:0000259" key="6">
    <source>
        <dbReference type="Pfam" id="PF00561"/>
    </source>
</evidence>
<evidence type="ECO:0000256" key="4">
    <source>
        <dbReference type="ARBA" id="ARBA00022801"/>
    </source>
</evidence>
<sequence>MSETLVSRRSHLQIDWYGAGPTLLLLHGWGMNGAVWRDLAPALADMGFRVGTVDLPGFGDSPGQDLPQGGEALASLAEVVWSAFPDNEPVHLLGWSLGGLVATRMVLQAPSRTRSLVTLASSPCFQGSATWPGIAPAVLGQFRQQLAQDCDKTLSAFFALQAMGSATAREDVRRLKRAVMSKPKPDPEALDRGLGILQECDLRPQLAKLSGPWLRLYGRLDGLVPARVIEQVDSLAPGSVSVQIEKASHAPFISHPEETLAVLQRFYQGL</sequence>
<evidence type="ECO:0000256" key="2">
    <source>
        <dbReference type="ARBA" id="ARBA00022490"/>
    </source>
</evidence>
<feature type="active site" evidence="5">
    <location>
        <position position="249"/>
    </location>
</feature>
<feature type="binding site" evidence="5">
    <location>
        <position position="249"/>
    </location>
    <ligand>
        <name>substrate</name>
    </ligand>
</feature>
<feature type="binding site" evidence="5">
    <location>
        <begin position="96"/>
        <end position="97"/>
    </location>
    <ligand>
        <name>substrate</name>
    </ligand>
</feature>
<keyword evidence="1 5" id="KW-0719">Serine esterase</keyword>
<protein>
    <recommendedName>
        <fullName evidence="5">Pimeloyl-[acyl-carrier protein] methyl ester esterase</fullName>
        <ecNumber evidence="5">3.1.1.85</ecNumber>
    </recommendedName>
    <alternativeName>
        <fullName evidence="5">Biotin synthesis protein BioH</fullName>
    </alternativeName>
    <alternativeName>
        <fullName evidence="5">Carboxylesterase BioH</fullName>
    </alternativeName>
</protein>
<keyword evidence="3 5" id="KW-0093">Biotin biosynthesis</keyword>
<evidence type="ECO:0000256" key="5">
    <source>
        <dbReference type="HAMAP-Rule" id="MF_01260"/>
    </source>
</evidence>